<dbReference type="InterPro" id="IPR036551">
    <property type="entry name" value="Flavin_trans-like"/>
</dbReference>
<reference evidence="2 3" key="1">
    <citation type="submission" date="2018-03" db="EMBL/GenBank/DDBJ databases">
        <title>Novel Streptomyces sp. from soil.</title>
        <authorList>
            <person name="Tan G.Y.A."/>
            <person name="Lee Z.Y."/>
        </authorList>
    </citation>
    <scope>NUCLEOTIDE SEQUENCE [LARGE SCALE GENOMIC DNA]</scope>
    <source>
        <strain evidence="2 3">ST5x</strain>
    </source>
</reference>
<keyword evidence="3" id="KW-1185">Reference proteome</keyword>
<dbReference type="SUPFAM" id="SSF52507">
    <property type="entry name" value="Homo-oligomeric flavin-containing Cys decarboxylases, HFCD"/>
    <property type="match status" value="1"/>
</dbReference>
<dbReference type="GO" id="GO:0010181">
    <property type="term" value="F:FMN binding"/>
    <property type="evidence" value="ECO:0007669"/>
    <property type="project" value="TreeGrafter"/>
</dbReference>
<proteinExistence type="predicted"/>
<organism evidence="2 3">
    <name type="scientific">Streptomyces solincola</name>
    <dbReference type="NCBI Taxonomy" id="2100817"/>
    <lineage>
        <taxon>Bacteria</taxon>
        <taxon>Bacillati</taxon>
        <taxon>Actinomycetota</taxon>
        <taxon>Actinomycetes</taxon>
        <taxon>Kitasatosporales</taxon>
        <taxon>Streptomycetaceae</taxon>
        <taxon>Streptomyces</taxon>
    </lineage>
</organism>
<comment type="caution">
    <text evidence="2">The sequence shown here is derived from an EMBL/GenBank/DDBJ whole genome shotgun (WGS) entry which is preliminary data.</text>
</comment>
<dbReference type="EMBL" id="PVLV01000630">
    <property type="protein sequence ID" value="PRH75913.1"/>
    <property type="molecule type" value="Genomic_DNA"/>
</dbReference>
<evidence type="ECO:0000259" key="1">
    <source>
        <dbReference type="Pfam" id="PF02441"/>
    </source>
</evidence>
<feature type="domain" description="Flavoprotein" evidence="1">
    <location>
        <begin position="11"/>
        <end position="140"/>
    </location>
</feature>
<dbReference type="Pfam" id="PF02441">
    <property type="entry name" value="Flavoprotein"/>
    <property type="match status" value="1"/>
</dbReference>
<dbReference type="Gene3D" id="3.40.50.1950">
    <property type="entry name" value="Flavin prenyltransferase-like"/>
    <property type="match status" value="1"/>
</dbReference>
<dbReference type="Proteomes" id="UP000239322">
    <property type="component" value="Unassembled WGS sequence"/>
</dbReference>
<dbReference type="GO" id="GO:0004633">
    <property type="term" value="F:phosphopantothenoylcysteine decarboxylase activity"/>
    <property type="evidence" value="ECO:0007669"/>
    <property type="project" value="TreeGrafter"/>
</dbReference>
<name>A0A2S9PNE5_9ACTN</name>
<evidence type="ECO:0000313" key="2">
    <source>
        <dbReference type="EMBL" id="PRH75913.1"/>
    </source>
</evidence>
<dbReference type="PANTHER" id="PTHR14359:SF6">
    <property type="entry name" value="PHOSPHOPANTOTHENOYLCYSTEINE DECARBOXYLASE"/>
    <property type="match status" value="1"/>
</dbReference>
<accession>A0A2S9PNE5</accession>
<sequence length="174" mass="17762">MTPAAGRPLLGVVVCGAGNAGKVGTLLLQARRRGWETMVIATPAGLGFLDRAAVEAATGRPVRSAWRLPGEERPPRDPDALAVAPATFNTVNKWAAGIADTLALGVLCGAYGKGLPTAVLPAVGPDLAAHPAYARSLEALRTMGVLVGGGAAFRWGEALDLLEPARVRLGGGRP</sequence>
<gene>
    <name evidence="2" type="ORF">C6N75_28450</name>
</gene>
<dbReference type="GO" id="GO:0071513">
    <property type="term" value="C:phosphopantothenoylcysteine decarboxylase complex"/>
    <property type="evidence" value="ECO:0007669"/>
    <property type="project" value="TreeGrafter"/>
</dbReference>
<dbReference type="GO" id="GO:0015937">
    <property type="term" value="P:coenzyme A biosynthetic process"/>
    <property type="evidence" value="ECO:0007669"/>
    <property type="project" value="TreeGrafter"/>
</dbReference>
<evidence type="ECO:0000313" key="3">
    <source>
        <dbReference type="Proteomes" id="UP000239322"/>
    </source>
</evidence>
<dbReference type="OrthoDB" id="161343at2"/>
<dbReference type="PANTHER" id="PTHR14359">
    <property type="entry name" value="HOMO-OLIGOMERIC FLAVIN CONTAINING CYS DECARBOXYLASE FAMILY"/>
    <property type="match status" value="1"/>
</dbReference>
<protein>
    <submittedName>
        <fullName evidence="2">Flavoprotein</fullName>
    </submittedName>
</protein>
<dbReference type="AlphaFoldDB" id="A0A2S9PNE5"/>
<dbReference type="InterPro" id="IPR003382">
    <property type="entry name" value="Flavoprotein"/>
</dbReference>